<dbReference type="Pfam" id="PF08241">
    <property type="entry name" value="Methyltransf_11"/>
    <property type="match status" value="1"/>
</dbReference>
<dbReference type="InterPro" id="IPR051052">
    <property type="entry name" value="Diverse_substrate_MTase"/>
</dbReference>
<dbReference type="SUPFAM" id="SSF53335">
    <property type="entry name" value="S-adenosyl-L-methionine-dependent methyltransferases"/>
    <property type="match status" value="1"/>
</dbReference>
<evidence type="ECO:0000313" key="5">
    <source>
        <dbReference type="EMBL" id="RAK20889.1"/>
    </source>
</evidence>
<dbReference type="PANTHER" id="PTHR44942:SF4">
    <property type="entry name" value="METHYLTRANSFERASE TYPE 11 DOMAIN-CONTAINING PROTEIN"/>
    <property type="match status" value="1"/>
</dbReference>
<name>A0A327YS48_9RHOB</name>
<evidence type="ECO:0000259" key="4">
    <source>
        <dbReference type="Pfam" id="PF08241"/>
    </source>
</evidence>
<dbReference type="Proteomes" id="UP000249165">
    <property type="component" value="Unassembled WGS sequence"/>
</dbReference>
<keyword evidence="3 5" id="KW-0808">Transferase</keyword>
<feature type="domain" description="Methyltransferase type 11" evidence="4">
    <location>
        <begin position="42"/>
        <end position="137"/>
    </location>
</feature>
<evidence type="ECO:0000313" key="6">
    <source>
        <dbReference type="Proteomes" id="UP000249165"/>
    </source>
</evidence>
<dbReference type="Gene3D" id="3.40.50.150">
    <property type="entry name" value="Vaccinia Virus protein VP39"/>
    <property type="match status" value="1"/>
</dbReference>
<gene>
    <name evidence="5" type="ORF">ATI53_1005138</name>
</gene>
<accession>A0A327YS48</accession>
<evidence type="ECO:0000256" key="3">
    <source>
        <dbReference type="ARBA" id="ARBA00022679"/>
    </source>
</evidence>
<proteinExistence type="inferred from homology"/>
<dbReference type="AlphaFoldDB" id="A0A327YS48"/>
<comment type="caution">
    <text evidence="5">The sequence shown here is derived from an EMBL/GenBank/DDBJ whole genome shotgun (WGS) entry which is preliminary data.</text>
</comment>
<sequence length="258" mass="28633">MRETSERFEGLAEAYNLYRPGYPDAAFDTLVAACATPARIALDLGAGPGNSTTALRRALPDDWLVFAAEPGRDMRRVLSRRFATQTGVQVIDACAEAVPLPGASAGLIVACTAFHWFDRTRFFAEARRVLAPGGVLALVRNRREATPLIAAFDGYIAEHSVTIYDYARREKTKEPSVRDLAAQDGFHAARSRTYRWTQELECRGLIDLYLMRSTLAAVVRRVGLGQVMTDLAALYDRHARGPAVLNWETTAKWTQRRA</sequence>
<comment type="similarity">
    <text evidence="1">Belongs to the methyltransferase superfamily.</text>
</comment>
<dbReference type="GO" id="GO:0008757">
    <property type="term" value="F:S-adenosylmethionine-dependent methyltransferase activity"/>
    <property type="evidence" value="ECO:0007669"/>
    <property type="project" value="InterPro"/>
</dbReference>
<keyword evidence="6" id="KW-1185">Reference proteome</keyword>
<dbReference type="InterPro" id="IPR029063">
    <property type="entry name" value="SAM-dependent_MTases_sf"/>
</dbReference>
<reference evidence="5 6" key="1">
    <citation type="submission" date="2018-06" db="EMBL/GenBank/DDBJ databases">
        <title>Genomic Encyclopedia of Archaeal and Bacterial Type Strains, Phase II (KMG-II): from individual species to whole genera.</title>
        <authorList>
            <person name="Goeker M."/>
        </authorList>
    </citation>
    <scope>NUCLEOTIDE SEQUENCE [LARGE SCALE GENOMIC DNA]</scope>
    <source>
        <strain evidence="5 6">DSM 22011</strain>
    </source>
</reference>
<protein>
    <submittedName>
        <fullName evidence="5">Methyltransferase family protein</fullName>
    </submittedName>
</protein>
<dbReference type="GO" id="GO:0032259">
    <property type="term" value="P:methylation"/>
    <property type="evidence" value="ECO:0007669"/>
    <property type="project" value="UniProtKB-KW"/>
</dbReference>
<dbReference type="RefSeq" id="WP_111549838.1">
    <property type="nucleotide sequence ID" value="NZ_LIQE01000006.1"/>
</dbReference>
<dbReference type="PANTHER" id="PTHR44942">
    <property type="entry name" value="METHYLTRANSF_11 DOMAIN-CONTAINING PROTEIN"/>
    <property type="match status" value="1"/>
</dbReference>
<dbReference type="InterPro" id="IPR013216">
    <property type="entry name" value="Methyltransf_11"/>
</dbReference>
<dbReference type="CDD" id="cd02440">
    <property type="entry name" value="AdoMet_MTases"/>
    <property type="match status" value="1"/>
</dbReference>
<keyword evidence="2 5" id="KW-0489">Methyltransferase</keyword>
<evidence type="ECO:0000256" key="1">
    <source>
        <dbReference type="ARBA" id="ARBA00008361"/>
    </source>
</evidence>
<dbReference type="EMBL" id="QLMG01000005">
    <property type="protein sequence ID" value="RAK20889.1"/>
    <property type="molecule type" value="Genomic_DNA"/>
</dbReference>
<dbReference type="OrthoDB" id="9797252at2"/>
<organism evidence="5 6">
    <name type="scientific">Salipiger aestuarii</name>
    <dbReference type="NCBI Taxonomy" id="568098"/>
    <lineage>
        <taxon>Bacteria</taxon>
        <taxon>Pseudomonadati</taxon>
        <taxon>Pseudomonadota</taxon>
        <taxon>Alphaproteobacteria</taxon>
        <taxon>Rhodobacterales</taxon>
        <taxon>Roseobacteraceae</taxon>
        <taxon>Salipiger</taxon>
    </lineage>
</organism>
<evidence type="ECO:0000256" key="2">
    <source>
        <dbReference type="ARBA" id="ARBA00022603"/>
    </source>
</evidence>